<evidence type="ECO:0000313" key="5">
    <source>
        <dbReference type="EMBL" id="KAB3530540.1"/>
    </source>
</evidence>
<dbReference type="InterPro" id="IPR036318">
    <property type="entry name" value="FAD-bd_PCMH-like_sf"/>
</dbReference>
<organism evidence="5 6">
    <name type="scientific">Alkaliphilus serpentinus</name>
    <dbReference type="NCBI Taxonomy" id="1482731"/>
    <lineage>
        <taxon>Bacteria</taxon>
        <taxon>Bacillati</taxon>
        <taxon>Bacillota</taxon>
        <taxon>Clostridia</taxon>
        <taxon>Peptostreptococcales</taxon>
        <taxon>Natronincolaceae</taxon>
        <taxon>Alkaliphilus</taxon>
    </lineage>
</organism>
<evidence type="ECO:0000256" key="2">
    <source>
        <dbReference type="ARBA" id="ARBA00022827"/>
    </source>
</evidence>
<dbReference type="InterPro" id="IPR036683">
    <property type="entry name" value="CO_DH_flav_C_dom_sf"/>
</dbReference>
<comment type="caution">
    <text evidence="5">The sequence shown here is derived from an EMBL/GenBank/DDBJ whole genome shotgun (WGS) entry which is preliminary data.</text>
</comment>
<proteinExistence type="predicted"/>
<dbReference type="Gene3D" id="3.30.390.50">
    <property type="entry name" value="CO dehydrogenase flavoprotein, C-terminal domain"/>
    <property type="match status" value="1"/>
</dbReference>
<evidence type="ECO:0000256" key="3">
    <source>
        <dbReference type="ARBA" id="ARBA00023002"/>
    </source>
</evidence>
<dbReference type="PANTHER" id="PTHR42659">
    <property type="entry name" value="XANTHINE DEHYDROGENASE SUBUNIT C-RELATED"/>
    <property type="match status" value="1"/>
</dbReference>
<evidence type="ECO:0000256" key="1">
    <source>
        <dbReference type="ARBA" id="ARBA00022630"/>
    </source>
</evidence>
<dbReference type="GO" id="GO:0016491">
    <property type="term" value="F:oxidoreductase activity"/>
    <property type="evidence" value="ECO:0007669"/>
    <property type="project" value="UniProtKB-KW"/>
</dbReference>
<dbReference type="InterPro" id="IPR016169">
    <property type="entry name" value="FAD-bd_PCMH_sub2"/>
</dbReference>
<dbReference type="OrthoDB" id="9789842at2"/>
<dbReference type="PROSITE" id="PS51387">
    <property type="entry name" value="FAD_PCMH"/>
    <property type="match status" value="1"/>
</dbReference>
<reference evidence="5 6" key="1">
    <citation type="submission" date="2019-10" db="EMBL/GenBank/DDBJ databases">
        <title>Alkaliphilus serpentinus sp. nov. and Alkaliphilus pronyensis sp. nov., two novel anaerobic alkaliphilic species isolated from the serpentinized-hosted hydrothermal field of the Prony Bay (New Caledonia).</title>
        <authorList>
            <person name="Postec A."/>
        </authorList>
    </citation>
    <scope>NUCLEOTIDE SEQUENCE [LARGE SCALE GENOMIC DNA]</scope>
    <source>
        <strain evidence="5 6">LacT</strain>
    </source>
</reference>
<dbReference type="InterPro" id="IPR005107">
    <property type="entry name" value="CO_DH_flav_C"/>
</dbReference>
<dbReference type="SMART" id="SM01092">
    <property type="entry name" value="CO_deh_flav_C"/>
    <property type="match status" value="1"/>
</dbReference>
<dbReference type="Pfam" id="PF00941">
    <property type="entry name" value="FAD_binding_5"/>
    <property type="match status" value="1"/>
</dbReference>
<dbReference type="Gene3D" id="3.30.465.10">
    <property type="match status" value="1"/>
</dbReference>
<dbReference type="GO" id="GO:0071949">
    <property type="term" value="F:FAD binding"/>
    <property type="evidence" value="ECO:0007669"/>
    <property type="project" value="InterPro"/>
</dbReference>
<dbReference type="RefSeq" id="WP_151865612.1">
    <property type="nucleotide sequence ID" value="NZ_WBZB01000017.1"/>
</dbReference>
<dbReference type="InterPro" id="IPR002346">
    <property type="entry name" value="Mopterin_DH_FAD-bd"/>
</dbReference>
<evidence type="ECO:0000313" key="6">
    <source>
        <dbReference type="Proteomes" id="UP000465601"/>
    </source>
</evidence>
<dbReference type="SUPFAM" id="SSF55447">
    <property type="entry name" value="CO dehydrogenase flavoprotein C-terminal domain-like"/>
    <property type="match status" value="1"/>
</dbReference>
<dbReference type="InterPro" id="IPR016166">
    <property type="entry name" value="FAD-bd_PCMH"/>
</dbReference>
<keyword evidence="6" id="KW-1185">Reference proteome</keyword>
<dbReference type="InterPro" id="IPR051312">
    <property type="entry name" value="Diverse_Substr_Oxidored"/>
</dbReference>
<dbReference type="EMBL" id="WBZB01000017">
    <property type="protein sequence ID" value="KAB3530540.1"/>
    <property type="molecule type" value="Genomic_DNA"/>
</dbReference>
<dbReference type="PANTHER" id="PTHR42659:SF2">
    <property type="entry name" value="XANTHINE DEHYDROGENASE SUBUNIT C-RELATED"/>
    <property type="match status" value="1"/>
</dbReference>
<keyword evidence="2" id="KW-0274">FAD</keyword>
<sequence length="306" mass="33262">MDIKNVFQAKDVPEAINLLDQYGEAAKVIAGGTDIIIALRENHVKVSVLVDISSIKELKEIKTSDDWVEMGAAVTFTEVMDYFKGHKEYSGLIEAASLVGSPQIRNAATIGGNICNASPAADFVPPLLALDAVLTVEGKEGKREVRLEDFLLDKGRVDLNKGELLTTIKFIRLRKGQTVTFSKLGLRKALAISRLSTAVYLEIDDDEKCAEVRVASGSIGKHGLRERVAEESLKGKNLDKAAIDEASKVLSNEVEKRLAGRSSCEFKKDAVEGIFLKAVEKAMVHNGDGSYCAMGTQYYPRAAGKE</sequence>
<keyword evidence="3" id="KW-0560">Oxidoreductase</keyword>
<dbReference type="InterPro" id="IPR016167">
    <property type="entry name" value="FAD-bd_PCMH_sub1"/>
</dbReference>
<dbReference type="Gene3D" id="3.30.43.10">
    <property type="entry name" value="Uridine Diphospho-n-acetylenolpyruvylglucosamine Reductase, domain 2"/>
    <property type="match status" value="1"/>
</dbReference>
<keyword evidence="1" id="KW-0285">Flavoprotein</keyword>
<accession>A0A833HPB3</accession>
<dbReference type="AlphaFoldDB" id="A0A833HPB3"/>
<feature type="domain" description="FAD-binding PCMH-type" evidence="4">
    <location>
        <begin position="1"/>
        <end position="175"/>
    </location>
</feature>
<dbReference type="SUPFAM" id="SSF56176">
    <property type="entry name" value="FAD-binding/transporter-associated domain-like"/>
    <property type="match status" value="1"/>
</dbReference>
<evidence type="ECO:0000259" key="4">
    <source>
        <dbReference type="PROSITE" id="PS51387"/>
    </source>
</evidence>
<protein>
    <submittedName>
        <fullName evidence="5">Xanthine dehydrogenase family protein subunit M</fullName>
    </submittedName>
</protein>
<dbReference type="Pfam" id="PF03450">
    <property type="entry name" value="CO_deh_flav_C"/>
    <property type="match status" value="1"/>
</dbReference>
<name>A0A833HPB3_9FIRM</name>
<gene>
    <name evidence="5" type="ORF">F8153_06740</name>
</gene>
<dbReference type="Proteomes" id="UP000465601">
    <property type="component" value="Unassembled WGS sequence"/>
</dbReference>